<name>A0A0F9VUK7_9ZZZZ</name>
<evidence type="ECO:0000313" key="6">
    <source>
        <dbReference type="EMBL" id="KKO03628.1"/>
    </source>
</evidence>
<dbReference type="NCBIfam" id="TIGR01068">
    <property type="entry name" value="thioredoxin"/>
    <property type="match status" value="1"/>
</dbReference>
<dbReference type="PROSITE" id="PS51352">
    <property type="entry name" value="THIOREDOXIN_2"/>
    <property type="match status" value="1"/>
</dbReference>
<dbReference type="PRINTS" id="PR00421">
    <property type="entry name" value="THIOREDOXIN"/>
</dbReference>
<sequence length="110" mass="12140">MSSEHVVEVTDVNFEQEVLQSDIPTLVDFWAEWCMPCKMLTPTIEELGDEYAGRAKVCKLDTDAARDTSMKFGISAIPTLILFNGGEVAKKFVGLQQKSDLKAALDEVLA</sequence>
<dbReference type="GO" id="GO:0005737">
    <property type="term" value="C:cytoplasm"/>
    <property type="evidence" value="ECO:0007669"/>
    <property type="project" value="TreeGrafter"/>
</dbReference>
<keyword evidence="4" id="KW-0676">Redox-active center</keyword>
<dbReference type="PIRSF" id="PIRSF000077">
    <property type="entry name" value="Thioredoxin"/>
    <property type="match status" value="1"/>
</dbReference>
<dbReference type="Gene3D" id="3.40.30.10">
    <property type="entry name" value="Glutaredoxin"/>
    <property type="match status" value="1"/>
</dbReference>
<organism evidence="6">
    <name type="scientific">marine sediment metagenome</name>
    <dbReference type="NCBI Taxonomy" id="412755"/>
    <lineage>
        <taxon>unclassified sequences</taxon>
        <taxon>metagenomes</taxon>
        <taxon>ecological metagenomes</taxon>
    </lineage>
</organism>
<dbReference type="AlphaFoldDB" id="A0A0F9VUK7"/>
<keyword evidence="2" id="KW-0249">Electron transport</keyword>
<dbReference type="FunFam" id="3.40.30.10:FF:000001">
    <property type="entry name" value="Thioredoxin"/>
    <property type="match status" value="1"/>
</dbReference>
<feature type="domain" description="Thioredoxin" evidence="5">
    <location>
        <begin position="1"/>
        <end position="110"/>
    </location>
</feature>
<dbReference type="EMBL" id="LAZR01000026">
    <property type="protein sequence ID" value="KKO03628.1"/>
    <property type="molecule type" value="Genomic_DNA"/>
</dbReference>
<reference evidence="6" key="1">
    <citation type="journal article" date="2015" name="Nature">
        <title>Complex archaea that bridge the gap between prokaryotes and eukaryotes.</title>
        <authorList>
            <person name="Spang A."/>
            <person name="Saw J.H."/>
            <person name="Jorgensen S.L."/>
            <person name="Zaremba-Niedzwiedzka K."/>
            <person name="Martijn J."/>
            <person name="Lind A.E."/>
            <person name="van Eijk R."/>
            <person name="Schleper C."/>
            <person name="Guy L."/>
            <person name="Ettema T.J."/>
        </authorList>
    </citation>
    <scope>NUCLEOTIDE SEQUENCE</scope>
</reference>
<dbReference type="Pfam" id="PF00085">
    <property type="entry name" value="Thioredoxin"/>
    <property type="match status" value="1"/>
</dbReference>
<dbReference type="SUPFAM" id="SSF52833">
    <property type="entry name" value="Thioredoxin-like"/>
    <property type="match status" value="1"/>
</dbReference>
<evidence type="ECO:0000259" key="5">
    <source>
        <dbReference type="PROSITE" id="PS51352"/>
    </source>
</evidence>
<proteinExistence type="predicted"/>
<gene>
    <name evidence="6" type="ORF">LCGC14_0095560</name>
</gene>
<protein>
    <recommendedName>
        <fullName evidence="5">Thioredoxin domain-containing protein</fullName>
    </recommendedName>
</protein>
<dbReference type="InterPro" id="IPR005746">
    <property type="entry name" value="Thioredoxin"/>
</dbReference>
<evidence type="ECO:0000256" key="1">
    <source>
        <dbReference type="ARBA" id="ARBA00022448"/>
    </source>
</evidence>
<evidence type="ECO:0000256" key="4">
    <source>
        <dbReference type="ARBA" id="ARBA00023284"/>
    </source>
</evidence>
<accession>A0A0F9VUK7</accession>
<dbReference type="PANTHER" id="PTHR45663">
    <property type="entry name" value="GEO12009P1"/>
    <property type="match status" value="1"/>
</dbReference>
<dbReference type="GO" id="GO:0015035">
    <property type="term" value="F:protein-disulfide reductase activity"/>
    <property type="evidence" value="ECO:0007669"/>
    <property type="project" value="InterPro"/>
</dbReference>
<keyword evidence="3" id="KW-1015">Disulfide bond</keyword>
<keyword evidence="1" id="KW-0813">Transport</keyword>
<dbReference type="CDD" id="cd02947">
    <property type="entry name" value="TRX_family"/>
    <property type="match status" value="1"/>
</dbReference>
<evidence type="ECO:0000256" key="3">
    <source>
        <dbReference type="ARBA" id="ARBA00023157"/>
    </source>
</evidence>
<dbReference type="PANTHER" id="PTHR45663:SF11">
    <property type="entry name" value="GEO12009P1"/>
    <property type="match status" value="1"/>
</dbReference>
<dbReference type="InterPro" id="IPR036249">
    <property type="entry name" value="Thioredoxin-like_sf"/>
</dbReference>
<evidence type="ECO:0000256" key="2">
    <source>
        <dbReference type="ARBA" id="ARBA00022982"/>
    </source>
</evidence>
<dbReference type="InterPro" id="IPR013766">
    <property type="entry name" value="Thioredoxin_domain"/>
</dbReference>
<comment type="caution">
    <text evidence="6">The sequence shown here is derived from an EMBL/GenBank/DDBJ whole genome shotgun (WGS) entry which is preliminary data.</text>
</comment>